<protein>
    <submittedName>
        <fullName evidence="1">Uncharacterized protein</fullName>
    </submittedName>
</protein>
<evidence type="ECO:0000313" key="1">
    <source>
        <dbReference type="EMBL" id="JAH97715.1"/>
    </source>
</evidence>
<reference evidence="1" key="2">
    <citation type="journal article" date="2015" name="Fish Shellfish Immunol.">
        <title>Early steps in the European eel (Anguilla anguilla)-Vibrio vulnificus interaction in the gills: Role of the RtxA13 toxin.</title>
        <authorList>
            <person name="Callol A."/>
            <person name="Pajuelo D."/>
            <person name="Ebbesson L."/>
            <person name="Teles M."/>
            <person name="MacKenzie S."/>
            <person name="Amaro C."/>
        </authorList>
    </citation>
    <scope>NUCLEOTIDE SEQUENCE</scope>
</reference>
<organism evidence="1">
    <name type="scientific">Anguilla anguilla</name>
    <name type="common">European freshwater eel</name>
    <name type="synonym">Muraena anguilla</name>
    <dbReference type="NCBI Taxonomy" id="7936"/>
    <lineage>
        <taxon>Eukaryota</taxon>
        <taxon>Metazoa</taxon>
        <taxon>Chordata</taxon>
        <taxon>Craniata</taxon>
        <taxon>Vertebrata</taxon>
        <taxon>Euteleostomi</taxon>
        <taxon>Actinopterygii</taxon>
        <taxon>Neopterygii</taxon>
        <taxon>Teleostei</taxon>
        <taxon>Anguilliformes</taxon>
        <taxon>Anguillidae</taxon>
        <taxon>Anguilla</taxon>
    </lineage>
</organism>
<proteinExistence type="predicted"/>
<accession>A0A0E9X769</accession>
<name>A0A0E9X769_ANGAN</name>
<sequence>MGKILKTLHPWAAPQPITHHSAGLPTTAPTVTPQNHCSRNPSRPGFNLNHVGGKSKKNYLRINVCGGPTASDGGWRSLDLGSKLGKPHSREEGSGVFGGVQGAVHCQAVLILLMWSLDRFLRCNKMETCLSLRSG</sequence>
<dbReference type="AlphaFoldDB" id="A0A0E9X769"/>
<reference evidence="1" key="1">
    <citation type="submission" date="2014-11" db="EMBL/GenBank/DDBJ databases">
        <authorList>
            <person name="Amaro Gonzalez C."/>
        </authorList>
    </citation>
    <scope>NUCLEOTIDE SEQUENCE</scope>
</reference>
<dbReference type="EMBL" id="GBXM01010862">
    <property type="protein sequence ID" value="JAH97715.1"/>
    <property type="molecule type" value="Transcribed_RNA"/>
</dbReference>